<dbReference type="GO" id="GO:0005524">
    <property type="term" value="F:ATP binding"/>
    <property type="evidence" value="ECO:0007669"/>
    <property type="project" value="UniProtKB-KW"/>
</dbReference>
<accession>A0A9Y2ET66</accession>
<evidence type="ECO:0000313" key="6">
    <source>
        <dbReference type="EMBL" id="WIW71191.1"/>
    </source>
</evidence>
<protein>
    <submittedName>
        <fullName evidence="6">ABC transporter ATP-binding protein</fullName>
    </submittedName>
</protein>
<organism evidence="6 7">
    <name type="scientific">Selenobaculum gibii</name>
    <dbReference type="NCBI Taxonomy" id="3054208"/>
    <lineage>
        <taxon>Bacteria</taxon>
        <taxon>Bacillati</taxon>
        <taxon>Bacillota</taxon>
        <taxon>Negativicutes</taxon>
        <taxon>Selenomonadales</taxon>
        <taxon>Selenomonadaceae</taxon>
        <taxon>Selenobaculum</taxon>
    </lineage>
</organism>
<dbReference type="SUPFAM" id="SSF52540">
    <property type="entry name" value="P-loop containing nucleoside triphosphate hydrolases"/>
    <property type="match status" value="1"/>
</dbReference>
<dbReference type="EMBL" id="CP120678">
    <property type="protein sequence ID" value="WIW71191.1"/>
    <property type="molecule type" value="Genomic_DNA"/>
</dbReference>
<dbReference type="Proteomes" id="UP001243623">
    <property type="component" value="Chromosome"/>
</dbReference>
<proteinExistence type="inferred from homology"/>
<dbReference type="InterPro" id="IPR017871">
    <property type="entry name" value="ABC_transporter-like_CS"/>
</dbReference>
<dbReference type="InterPro" id="IPR003593">
    <property type="entry name" value="AAA+_ATPase"/>
</dbReference>
<dbReference type="RefSeq" id="WP_147666691.1">
    <property type="nucleotide sequence ID" value="NZ_CP120678.1"/>
</dbReference>
<keyword evidence="3" id="KW-0547">Nucleotide-binding</keyword>
<dbReference type="Pfam" id="PF00005">
    <property type="entry name" value="ABC_tran"/>
    <property type="match status" value="1"/>
</dbReference>
<dbReference type="InterPro" id="IPR050763">
    <property type="entry name" value="ABC_transporter_ATP-binding"/>
</dbReference>
<dbReference type="PROSITE" id="PS00211">
    <property type="entry name" value="ABC_TRANSPORTER_1"/>
    <property type="match status" value="1"/>
</dbReference>
<dbReference type="CDD" id="cd03230">
    <property type="entry name" value="ABC_DR_subfamily_A"/>
    <property type="match status" value="1"/>
</dbReference>
<dbReference type="Gene3D" id="3.40.50.300">
    <property type="entry name" value="P-loop containing nucleotide triphosphate hydrolases"/>
    <property type="match status" value="1"/>
</dbReference>
<evidence type="ECO:0000259" key="5">
    <source>
        <dbReference type="PROSITE" id="PS50893"/>
    </source>
</evidence>
<evidence type="ECO:0000256" key="2">
    <source>
        <dbReference type="ARBA" id="ARBA00022448"/>
    </source>
</evidence>
<feature type="domain" description="ABC transporter" evidence="5">
    <location>
        <begin position="4"/>
        <end position="232"/>
    </location>
</feature>
<keyword evidence="4 6" id="KW-0067">ATP-binding</keyword>
<dbReference type="SMART" id="SM00382">
    <property type="entry name" value="AAA"/>
    <property type="match status" value="1"/>
</dbReference>
<evidence type="ECO:0000256" key="1">
    <source>
        <dbReference type="ARBA" id="ARBA00005417"/>
    </source>
</evidence>
<reference evidence="6" key="1">
    <citation type="submission" date="2023-03" db="EMBL/GenBank/DDBJ databases">
        <title>Selenobaculum gbiensis gen. nov. sp. nov., a new bacterium isolated from the gut microbiota of IBD patient.</title>
        <authorList>
            <person name="Yeo S."/>
            <person name="Park H."/>
            <person name="Huh C.S."/>
        </authorList>
    </citation>
    <scope>NUCLEOTIDE SEQUENCE</scope>
    <source>
        <strain evidence="6">ICN-92133</strain>
    </source>
</reference>
<evidence type="ECO:0000256" key="3">
    <source>
        <dbReference type="ARBA" id="ARBA00022741"/>
    </source>
</evidence>
<dbReference type="PANTHER" id="PTHR42711:SF5">
    <property type="entry name" value="ABC TRANSPORTER ATP-BINDING PROTEIN NATA"/>
    <property type="match status" value="1"/>
</dbReference>
<sequence>MVSFSIENIRKKYGQKEVLKGVSIFANHGEVIGLIGTNGAGKTTLIKIIAGLSKADAGTINILKSCPIKNRTLVRQQIALVPQENNLERECSVFEVLYLYARLFGVVEAKKRVREILHEFTMQDWQTKKVEHLSGGMARKVLIARAMLTNPKIILLDEPSVGLDPDVRQEIWQMILQLRSLGKTILITTHYMDEAEFLCDRVALLKEGRLLYMDTVEGLKEHVQVATEKISLETAFLHFVREKEKL</sequence>
<gene>
    <name evidence="6" type="ORF">P3F81_02345</name>
</gene>
<dbReference type="PANTHER" id="PTHR42711">
    <property type="entry name" value="ABC TRANSPORTER ATP-BINDING PROTEIN"/>
    <property type="match status" value="1"/>
</dbReference>
<comment type="similarity">
    <text evidence="1">Belongs to the ABC transporter superfamily.</text>
</comment>
<dbReference type="PROSITE" id="PS50893">
    <property type="entry name" value="ABC_TRANSPORTER_2"/>
    <property type="match status" value="1"/>
</dbReference>
<name>A0A9Y2ET66_9FIRM</name>
<dbReference type="KEGG" id="sgbi:P3F81_02345"/>
<dbReference type="InterPro" id="IPR003439">
    <property type="entry name" value="ABC_transporter-like_ATP-bd"/>
</dbReference>
<evidence type="ECO:0000256" key="4">
    <source>
        <dbReference type="ARBA" id="ARBA00022840"/>
    </source>
</evidence>
<evidence type="ECO:0000313" key="7">
    <source>
        <dbReference type="Proteomes" id="UP001243623"/>
    </source>
</evidence>
<dbReference type="InterPro" id="IPR027417">
    <property type="entry name" value="P-loop_NTPase"/>
</dbReference>
<dbReference type="GO" id="GO:0016887">
    <property type="term" value="F:ATP hydrolysis activity"/>
    <property type="evidence" value="ECO:0007669"/>
    <property type="project" value="InterPro"/>
</dbReference>
<keyword evidence="2" id="KW-0813">Transport</keyword>
<dbReference type="AlphaFoldDB" id="A0A9Y2ET66"/>
<keyword evidence="7" id="KW-1185">Reference proteome</keyword>